<reference evidence="2 3" key="2">
    <citation type="submission" date="2020-06" db="EMBL/GenBank/DDBJ databases">
        <title>Polyphasic characterization of a Rahnella strain isolated from tree sap.</title>
        <authorList>
            <person name="Kim I.S."/>
        </authorList>
    </citation>
    <scope>NUCLEOTIDE SEQUENCE [LARGE SCALE GENOMIC DNA]</scope>
    <source>
        <strain evidence="2 3">SAP-1</strain>
    </source>
</reference>
<gene>
    <name evidence="2" type="ORF">GW590_22745</name>
</gene>
<evidence type="ECO:0000256" key="1">
    <source>
        <dbReference type="SAM" id="Coils"/>
    </source>
</evidence>
<protein>
    <submittedName>
        <fullName evidence="2">DUF484 domain-containing protein</fullName>
    </submittedName>
</protein>
<dbReference type="Proteomes" id="UP000585363">
    <property type="component" value="Unassembled WGS sequence"/>
</dbReference>
<dbReference type="InterPro" id="IPR029016">
    <property type="entry name" value="GAF-like_dom_sf"/>
</dbReference>
<feature type="coiled-coil region" evidence="1">
    <location>
        <begin position="50"/>
        <end position="77"/>
    </location>
</feature>
<name>A0A848MQT7_9GAMM</name>
<dbReference type="PANTHER" id="PTHR38765:SF1">
    <property type="entry name" value="DUF484 DOMAIN-CONTAINING PROTEIN"/>
    <property type="match status" value="1"/>
</dbReference>
<dbReference type="EMBL" id="JAADJU010000016">
    <property type="protein sequence ID" value="NMP29673.1"/>
    <property type="molecule type" value="Genomic_DNA"/>
</dbReference>
<dbReference type="Gene3D" id="3.30.450.40">
    <property type="match status" value="1"/>
</dbReference>
<organism evidence="2 3">
    <name type="scientific">Rouxiella aceris</name>
    <dbReference type="NCBI Taxonomy" id="2703884"/>
    <lineage>
        <taxon>Bacteria</taxon>
        <taxon>Pseudomonadati</taxon>
        <taxon>Pseudomonadota</taxon>
        <taxon>Gammaproteobacteria</taxon>
        <taxon>Enterobacterales</taxon>
        <taxon>Yersiniaceae</taxon>
        <taxon>Rouxiella</taxon>
    </lineage>
</organism>
<dbReference type="NCBIfam" id="NF008203">
    <property type="entry name" value="PRK10963.1"/>
    <property type="match status" value="1"/>
</dbReference>
<reference evidence="2 3" key="1">
    <citation type="submission" date="2020-01" db="EMBL/GenBank/DDBJ databases">
        <authorList>
            <person name="Lee S.D."/>
        </authorList>
    </citation>
    <scope>NUCLEOTIDE SEQUENCE [LARGE SCALE GENOMIC DNA]</scope>
    <source>
        <strain evidence="2 3">SAP-1</strain>
    </source>
</reference>
<evidence type="ECO:0000313" key="3">
    <source>
        <dbReference type="Proteomes" id="UP000585363"/>
    </source>
</evidence>
<evidence type="ECO:0000313" key="2">
    <source>
        <dbReference type="EMBL" id="NMP29673.1"/>
    </source>
</evidence>
<keyword evidence="1" id="KW-0175">Coiled coil</keyword>
<dbReference type="PANTHER" id="PTHR38765">
    <property type="entry name" value="DUF484 DOMAIN-CONTAINING PROTEIN"/>
    <property type="match status" value="1"/>
</dbReference>
<dbReference type="AlphaFoldDB" id="A0A848MQT7"/>
<keyword evidence="3" id="KW-1185">Reference proteome</keyword>
<accession>A0A848MQT7</accession>
<sequence length="234" mass="26409">MNNLDGQVASITELDDELVMQYLLQHPDFFIRNARSVEQMHVPHPVKGSISLVEWQLGRQRHQIAQLEEEITLLMEQATINETLFARLIELQTNLADASSLQDMLNRLQRWGRGFGLAGANVRLFNESWRIGAPSDFTHLGLSRSAFEALRIQRLGDKHHFLGSLNGPELLLVLPQARQVGSVALSLLGENGELGMLIFSSRDPQHYQPGMGTVMLNQLARMLPGLLSRWIERI</sequence>
<proteinExistence type="predicted"/>
<dbReference type="Pfam" id="PF04340">
    <property type="entry name" value="DUF484"/>
    <property type="match status" value="1"/>
</dbReference>
<dbReference type="RefSeq" id="WP_169405381.1">
    <property type="nucleotide sequence ID" value="NZ_JAADJU010000016.1"/>
</dbReference>
<dbReference type="InterPro" id="IPR007435">
    <property type="entry name" value="DUF484"/>
</dbReference>
<comment type="caution">
    <text evidence="2">The sequence shown here is derived from an EMBL/GenBank/DDBJ whole genome shotgun (WGS) entry which is preliminary data.</text>
</comment>